<evidence type="ECO:0000256" key="12">
    <source>
        <dbReference type="ARBA" id="ARBA00023136"/>
    </source>
</evidence>
<dbReference type="Pfam" id="PF01478">
    <property type="entry name" value="Peptidase_A24"/>
    <property type="match status" value="1"/>
</dbReference>
<dbReference type="GO" id="GO:0032259">
    <property type="term" value="P:methylation"/>
    <property type="evidence" value="ECO:0007669"/>
    <property type="project" value="UniProtKB-KW"/>
</dbReference>
<dbReference type="HOGENOM" id="CLU_057101_0_0_4"/>
<feature type="transmembrane region" description="Helical" evidence="19">
    <location>
        <begin position="264"/>
        <end position="285"/>
    </location>
</feature>
<keyword evidence="10 18" id="KW-0378">Hydrolase</keyword>
<feature type="transmembrane region" description="Helical" evidence="19">
    <location>
        <begin position="127"/>
        <end position="148"/>
    </location>
</feature>
<comment type="subcellular location">
    <subcellularLocation>
        <location evidence="1">Cell inner membrane</location>
        <topology evidence="1">Multi-pass membrane protein</topology>
    </subcellularLocation>
    <subcellularLocation>
        <location evidence="18">Cell membrane</location>
        <topology evidence="18">Multi-pass membrane protein</topology>
    </subcellularLocation>
</comment>
<evidence type="ECO:0000256" key="16">
    <source>
        <dbReference type="ARBA" id="ARBA00071870"/>
    </source>
</evidence>
<name>A0A0B7IWC0_9PROT</name>
<dbReference type="EC" id="2.1.1.-" evidence="18"/>
<evidence type="ECO:0000313" key="23">
    <source>
        <dbReference type="Proteomes" id="UP000056322"/>
    </source>
</evidence>
<dbReference type="InterPro" id="IPR010627">
    <property type="entry name" value="Prepilin_pept_A24_N"/>
</dbReference>
<evidence type="ECO:0000256" key="14">
    <source>
        <dbReference type="ARBA" id="ARBA00050401"/>
    </source>
</evidence>
<feature type="transmembrane region" description="Helical" evidence="19">
    <location>
        <begin position="12"/>
        <end position="34"/>
    </location>
</feature>
<evidence type="ECO:0000256" key="5">
    <source>
        <dbReference type="ARBA" id="ARBA00022603"/>
    </source>
</evidence>
<keyword evidence="3" id="KW-1003">Cell membrane</keyword>
<keyword evidence="8" id="KW-0949">S-adenosyl-L-methionine</keyword>
<evidence type="ECO:0000256" key="7">
    <source>
        <dbReference type="ARBA" id="ARBA00022679"/>
    </source>
</evidence>
<keyword evidence="12 19" id="KW-0472">Membrane</keyword>
<feature type="domain" description="Prepilin peptidase A24 N-terminal" evidence="21">
    <location>
        <begin position="21"/>
        <end position="127"/>
    </location>
</feature>
<accession>A0A0B7IWC0</accession>
<evidence type="ECO:0000256" key="10">
    <source>
        <dbReference type="ARBA" id="ARBA00022801"/>
    </source>
</evidence>
<keyword evidence="23" id="KW-1185">Reference proteome</keyword>
<proteinExistence type="inferred from homology"/>
<comment type="function">
    <text evidence="18">Plays an essential role in type IV pili and type II pseudopili formation by proteolytically removing the leader sequence from substrate proteins and subsequently monomethylating the alpha-amino group of the newly exposed N-terminal phenylalanine.</text>
</comment>
<feature type="transmembrane region" description="Helical" evidence="19">
    <location>
        <begin position="184"/>
        <end position="201"/>
    </location>
</feature>
<dbReference type="KEGG" id="mbac:BN1209_1494"/>
<keyword evidence="6 18" id="KW-0645">Protease</keyword>
<keyword evidence="5 18" id="KW-0489">Methyltransferase</keyword>
<evidence type="ECO:0000256" key="11">
    <source>
        <dbReference type="ARBA" id="ARBA00022989"/>
    </source>
</evidence>
<organism evidence="22 23">
    <name type="scientific">Candidatus Methylopumilus turicensis</name>
    <dbReference type="NCBI Taxonomy" id="1581680"/>
    <lineage>
        <taxon>Bacteria</taxon>
        <taxon>Pseudomonadati</taxon>
        <taxon>Pseudomonadota</taxon>
        <taxon>Betaproteobacteria</taxon>
        <taxon>Nitrosomonadales</taxon>
        <taxon>Methylophilaceae</taxon>
        <taxon>Candidatus Methylopumilus</taxon>
    </lineage>
</organism>
<feature type="transmembrane region" description="Helical" evidence="19">
    <location>
        <begin position="221"/>
        <end position="252"/>
    </location>
</feature>
<dbReference type="OrthoDB" id="9789291at2"/>
<dbReference type="InterPro" id="IPR000045">
    <property type="entry name" value="Prepilin_IV_endopep_pep"/>
</dbReference>
<evidence type="ECO:0000256" key="2">
    <source>
        <dbReference type="ARBA" id="ARBA00005801"/>
    </source>
</evidence>
<evidence type="ECO:0000256" key="13">
    <source>
        <dbReference type="ARBA" id="ARBA00023268"/>
    </source>
</evidence>
<dbReference type="EMBL" id="LN794158">
    <property type="protein sequence ID" value="CEN56531.1"/>
    <property type="molecule type" value="Genomic_DNA"/>
</dbReference>
<gene>
    <name evidence="22" type="primary">pilD</name>
    <name evidence="22" type="ORF">BN1209_1494</name>
</gene>
<dbReference type="GO" id="GO:0005886">
    <property type="term" value="C:plasma membrane"/>
    <property type="evidence" value="ECO:0007669"/>
    <property type="project" value="UniProtKB-SubCell"/>
</dbReference>
<dbReference type="STRING" id="1581680.BN1209_1494"/>
<dbReference type="Proteomes" id="UP000056322">
    <property type="component" value="Chromosome 1"/>
</dbReference>
<protein>
    <recommendedName>
        <fullName evidence="16 18">Prepilin leader peptidase/N-methyltransferase</fullName>
        <ecNumber evidence="18">2.1.1.-</ecNumber>
        <ecNumber evidence="15 18">3.4.23.43</ecNumber>
    </recommendedName>
</protein>
<sequence length="287" mass="31127">MSELIALIQQNSTIFIIIASLLGLVTGSFLNVVIHRLPIMMEMNWREQCASLNGIDHAEKTKKYNLINPRSTCPHCQKAIAAWHNIPVISFLVLGGRCKECKATISWRYPAVEIISALIVGLTAYQFGFSINALAASAFVLALLTLTLIDLDTQLLPDDITLPLLWLGLLFNLNGGFTDIQSAIIGAVAGYLILWIVYWAFKLITGKEGMGYGDFKMLAAIGAWFGWAMLPAVILLSSIAGSIIGIGLIIFAKKGRNTAIPFGPYLALGGIAALFWGTQLSHLYLGG</sequence>
<evidence type="ECO:0000256" key="15">
    <source>
        <dbReference type="ARBA" id="ARBA00067082"/>
    </source>
</evidence>
<dbReference type="FunFam" id="1.20.120.1220:FF:000001">
    <property type="entry name" value="Type 4 prepilin-like proteins leader peptide-processing enzyme"/>
    <property type="match status" value="1"/>
</dbReference>
<evidence type="ECO:0000256" key="4">
    <source>
        <dbReference type="ARBA" id="ARBA00022519"/>
    </source>
</evidence>
<keyword evidence="13 18" id="KW-0511">Multifunctional enzyme</keyword>
<dbReference type="GO" id="GO:0006465">
    <property type="term" value="P:signal peptide processing"/>
    <property type="evidence" value="ECO:0007669"/>
    <property type="project" value="TreeGrafter"/>
</dbReference>
<dbReference type="Gene3D" id="1.20.120.1220">
    <property type="match status" value="1"/>
</dbReference>
<keyword evidence="9 18" id="KW-0812">Transmembrane</keyword>
<evidence type="ECO:0000256" key="19">
    <source>
        <dbReference type="SAM" id="Phobius"/>
    </source>
</evidence>
<dbReference type="PRINTS" id="PR00864">
    <property type="entry name" value="PREPILNPTASE"/>
</dbReference>
<keyword evidence="7 18" id="KW-0808">Transferase</keyword>
<comment type="similarity">
    <text evidence="2 17">Belongs to the peptidase A24 family.</text>
</comment>
<evidence type="ECO:0000256" key="1">
    <source>
        <dbReference type="ARBA" id="ARBA00004429"/>
    </source>
</evidence>
<evidence type="ECO:0000256" key="17">
    <source>
        <dbReference type="RuleBase" id="RU003793"/>
    </source>
</evidence>
<keyword evidence="11 19" id="KW-1133">Transmembrane helix</keyword>
<dbReference type="PANTHER" id="PTHR30487:SF0">
    <property type="entry name" value="PREPILIN LEADER PEPTIDASE_N-METHYLTRANSFERASE-RELATED"/>
    <property type="match status" value="1"/>
</dbReference>
<dbReference type="PANTHER" id="PTHR30487">
    <property type="entry name" value="TYPE 4 PREPILIN-LIKE PROTEINS LEADER PEPTIDE-PROCESSING ENZYME"/>
    <property type="match status" value="1"/>
</dbReference>
<reference evidence="23" key="1">
    <citation type="submission" date="2014-12" db="EMBL/GenBank/DDBJ databases">
        <authorList>
            <person name="Salcher M.M."/>
        </authorList>
    </citation>
    <scope>NUCLEOTIDE SEQUENCE [LARGE SCALE GENOMIC DNA]</scope>
    <source>
        <strain evidence="23">MMS-10A-171</strain>
    </source>
</reference>
<dbReference type="InterPro" id="IPR014032">
    <property type="entry name" value="Peptidase_A24A_bac"/>
</dbReference>
<dbReference type="EC" id="3.4.23.43" evidence="15 18"/>
<evidence type="ECO:0000256" key="6">
    <source>
        <dbReference type="ARBA" id="ARBA00022670"/>
    </source>
</evidence>
<evidence type="ECO:0000259" key="21">
    <source>
        <dbReference type="Pfam" id="PF06750"/>
    </source>
</evidence>
<feature type="transmembrane region" description="Helical" evidence="19">
    <location>
        <begin position="160"/>
        <end position="177"/>
    </location>
</feature>
<evidence type="ECO:0000256" key="18">
    <source>
        <dbReference type="RuleBase" id="RU003794"/>
    </source>
</evidence>
<evidence type="ECO:0000256" key="8">
    <source>
        <dbReference type="ARBA" id="ARBA00022691"/>
    </source>
</evidence>
<dbReference type="Pfam" id="PF06750">
    <property type="entry name" value="A24_N_bact"/>
    <property type="match status" value="1"/>
</dbReference>
<evidence type="ECO:0000313" key="22">
    <source>
        <dbReference type="EMBL" id="CEN56531.1"/>
    </source>
</evidence>
<dbReference type="GO" id="GO:0008168">
    <property type="term" value="F:methyltransferase activity"/>
    <property type="evidence" value="ECO:0007669"/>
    <property type="project" value="UniProtKB-KW"/>
</dbReference>
<evidence type="ECO:0000256" key="9">
    <source>
        <dbReference type="ARBA" id="ARBA00022692"/>
    </source>
</evidence>
<dbReference type="RefSeq" id="WP_045751610.1">
    <property type="nucleotide sequence ID" value="NZ_LN794158.1"/>
</dbReference>
<evidence type="ECO:0000256" key="3">
    <source>
        <dbReference type="ARBA" id="ARBA00022475"/>
    </source>
</evidence>
<dbReference type="InterPro" id="IPR050882">
    <property type="entry name" value="Prepilin_peptidase/N-MTase"/>
</dbReference>
<feature type="domain" description="Prepilin type IV endopeptidase peptidase" evidence="20">
    <location>
        <begin position="138"/>
        <end position="246"/>
    </location>
</feature>
<comment type="catalytic activity">
    <reaction evidence="14 18">
        <text>Typically cleaves a -Gly-|-Phe- bond to release an N-terminal, basic peptide of 5-8 residues from type IV prepilin, and then N-methylates the new N-terminal amino group, the methyl donor being S-adenosyl-L-methionine.</text>
        <dbReference type="EC" id="3.4.23.43"/>
    </reaction>
</comment>
<evidence type="ECO:0000259" key="20">
    <source>
        <dbReference type="Pfam" id="PF01478"/>
    </source>
</evidence>
<dbReference type="GO" id="GO:0004190">
    <property type="term" value="F:aspartic-type endopeptidase activity"/>
    <property type="evidence" value="ECO:0007669"/>
    <property type="project" value="UniProtKB-EC"/>
</dbReference>
<keyword evidence="4" id="KW-0997">Cell inner membrane</keyword>
<dbReference type="AlphaFoldDB" id="A0A0B7IWC0"/>